<name>A0A010ZQX6_9ACTN</name>
<dbReference type="NCBIfam" id="TIGR00254">
    <property type="entry name" value="GGDEF"/>
    <property type="match status" value="1"/>
</dbReference>
<dbReference type="SUPFAM" id="SSF55073">
    <property type="entry name" value="Nucleotide cyclase"/>
    <property type="match status" value="1"/>
</dbReference>
<dbReference type="InterPro" id="IPR000160">
    <property type="entry name" value="GGDEF_dom"/>
</dbReference>
<organism evidence="4 5">
    <name type="scientific">Cryptosporangium arvum DSM 44712</name>
    <dbReference type="NCBI Taxonomy" id="927661"/>
    <lineage>
        <taxon>Bacteria</taxon>
        <taxon>Bacillati</taxon>
        <taxon>Actinomycetota</taxon>
        <taxon>Actinomycetes</taxon>
        <taxon>Cryptosporangiales</taxon>
        <taxon>Cryptosporangiaceae</taxon>
        <taxon>Cryptosporangium</taxon>
    </lineage>
</organism>
<dbReference type="InterPro" id="IPR035919">
    <property type="entry name" value="EAL_sf"/>
</dbReference>
<dbReference type="AlphaFoldDB" id="A0A010ZQX6"/>
<keyword evidence="5" id="KW-1185">Reference proteome</keyword>
<keyword evidence="1" id="KW-0472">Membrane</keyword>
<dbReference type="Proteomes" id="UP000021053">
    <property type="component" value="Unassembled WGS sequence"/>
</dbReference>
<dbReference type="CDD" id="cd01949">
    <property type="entry name" value="GGDEF"/>
    <property type="match status" value="1"/>
</dbReference>
<dbReference type="InterPro" id="IPR029787">
    <property type="entry name" value="Nucleotide_cyclase"/>
</dbReference>
<evidence type="ECO:0000259" key="2">
    <source>
        <dbReference type="PROSITE" id="PS50883"/>
    </source>
</evidence>
<comment type="caution">
    <text evidence="4">The sequence shown here is derived from an EMBL/GenBank/DDBJ whole genome shotgun (WGS) entry which is preliminary data.</text>
</comment>
<dbReference type="PROSITE" id="PS50883">
    <property type="entry name" value="EAL"/>
    <property type="match status" value="1"/>
</dbReference>
<evidence type="ECO:0000313" key="4">
    <source>
        <dbReference type="EMBL" id="EXG79612.1"/>
    </source>
</evidence>
<feature type="transmembrane region" description="Helical" evidence="1">
    <location>
        <begin position="95"/>
        <end position="114"/>
    </location>
</feature>
<evidence type="ECO:0000313" key="5">
    <source>
        <dbReference type="Proteomes" id="UP000021053"/>
    </source>
</evidence>
<dbReference type="Pfam" id="PF00990">
    <property type="entry name" value="GGDEF"/>
    <property type="match status" value="1"/>
</dbReference>
<accession>A0A010ZQX6</accession>
<dbReference type="SUPFAM" id="SSF141868">
    <property type="entry name" value="EAL domain-like"/>
    <property type="match status" value="1"/>
</dbReference>
<feature type="domain" description="GGDEF" evidence="3">
    <location>
        <begin position="376"/>
        <end position="512"/>
    </location>
</feature>
<feature type="transmembrane region" description="Helical" evidence="1">
    <location>
        <begin position="224"/>
        <end position="243"/>
    </location>
</feature>
<dbReference type="PATRIC" id="fig|927661.3.peg.639"/>
<dbReference type="Pfam" id="PF00563">
    <property type="entry name" value="EAL"/>
    <property type="match status" value="1"/>
</dbReference>
<gene>
    <name evidence="4" type="ORF">CryarDRAFT_0653</name>
</gene>
<feature type="transmembrane region" description="Helical" evidence="1">
    <location>
        <begin position="310"/>
        <end position="331"/>
    </location>
</feature>
<dbReference type="RefSeq" id="WP_084700013.1">
    <property type="nucleotide sequence ID" value="NZ_KK073874.1"/>
</dbReference>
<keyword evidence="1" id="KW-1133">Transmembrane helix</keyword>
<dbReference type="PANTHER" id="PTHR44757">
    <property type="entry name" value="DIGUANYLATE CYCLASE DGCP"/>
    <property type="match status" value="1"/>
</dbReference>
<dbReference type="InterPro" id="IPR043128">
    <property type="entry name" value="Rev_trsase/Diguanyl_cyclase"/>
</dbReference>
<dbReference type="Gene3D" id="3.30.70.270">
    <property type="match status" value="1"/>
</dbReference>
<keyword evidence="1" id="KW-0812">Transmembrane</keyword>
<feature type="domain" description="EAL" evidence="2">
    <location>
        <begin position="538"/>
        <end position="796"/>
    </location>
</feature>
<feature type="transmembrane region" description="Helical" evidence="1">
    <location>
        <begin position="284"/>
        <end position="304"/>
    </location>
</feature>
<dbReference type="CDD" id="cd01948">
    <property type="entry name" value="EAL"/>
    <property type="match status" value="1"/>
</dbReference>
<dbReference type="PANTHER" id="PTHR44757:SF2">
    <property type="entry name" value="BIOFILM ARCHITECTURE MAINTENANCE PROTEIN MBAA"/>
    <property type="match status" value="1"/>
</dbReference>
<dbReference type="InterPro" id="IPR052155">
    <property type="entry name" value="Biofilm_reg_signaling"/>
</dbReference>
<dbReference type="OrthoDB" id="23692at2"/>
<dbReference type="HOGENOM" id="CLU_000445_129_3_11"/>
<feature type="transmembrane region" description="Helical" evidence="1">
    <location>
        <begin position="126"/>
        <end position="147"/>
    </location>
</feature>
<dbReference type="SMART" id="SM00267">
    <property type="entry name" value="GGDEF"/>
    <property type="match status" value="1"/>
</dbReference>
<proteinExistence type="predicted"/>
<protein>
    <submittedName>
        <fullName evidence="4">Diguanylate cyclase (GGDEF) domain-containing protein</fullName>
    </submittedName>
</protein>
<dbReference type="Gene3D" id="3.20.20.450">
    <property type="entry name" value="EAL domain"/>
    <property type="match status" value="1"/>
</dbReference>
<reference evidence="4 5" key="1">
    <citation type="submission" date="2013-07" db="EMBL/GenBank/DDBJ databases">
        <authorList>
            <consortium name="DOE Joint Genome Institute"/>
            <person name="Eisen J."/>
            <person name="Huntemann M."/>
            <person name="Han J."/>
            <person name="Chen A."/>
            <person name="Kyrpides N."/>
            <person name="Mavromatis K."/>
            <person name="Markowitz V."/>
            <person name="Palaniappan K."/>
            <person name="Ivanova N."/>
            <person name="Schaumberg A."/>
            <person name="Pati A."/>
            <person name="Liolios K."/>
            <person name="Nordberg H.P."/>
            <person name="Cantor M.N."/>
            <person name="Hua S.X."/>
            <person name="Woyke T."/>
        </authorList>
    </citation>
    <scope>NUCLEOTIDE SEQUENCE [LARGE SCALE GENOMIC DNA]</scope>
    <source>
        <strain evidence="4 5">DSM 44712</strain>
    </source>
</reference>
<evidence type="ECO:0000256" key="1">
    <source>
        <dbReference type="SAM" id="Phobius"/>
    </source>
</evidence>
<dbReference type="InterPro" id="IPR001633">
    <property type="entry name" value="EAL_dom"/>
</dbReference>
<dbReference type="SMART" id="SM00052">
    <property type="entry name" value="EAL"/>
    <property type="match status" value="1"/>
</dbReference>
<feature type="transmembrane region" description="Helical" evidence="1">
    <location>
        <begin position="37"/>
        <end position="57"/>
    </location>
</feature>
<evidence type="ECO:0000259" key="3">
    <source>
        <dbReference type="PROSITE" id="PS50887"/>
    </source>
</evidence>
<feature type="transmembrane region" description="Helical" evidence="1">
    <location>
        <begin position="159"/>
        <end position="178"/>
    </location>
</feature>
<feature type="transmembrane region" description="Helical" evidence="1">
    <location>
        <begin position="69"/>
        <end position="88"/>
    </location>
</feature>
<dbReference type="EMBL" id="JFBT01000001">
    <property type="protein sequence ID" value="EXG79612.1"/>
    <property type="molecule type" value="Genomic_DNA"/>
</dbReference>
<sequence length="806" mass="84674">MSSRPSAEAEAAPAAVWPVPAPAATGWTAQRPVPVTVAWCLGALVMGVHAIWVYAGHVEASPARLWSSGAPFAVTLLLAAAVLAARAITVGYQRLAWTFFAIGVGLNGAGYFVYDVVSWVGRVPSASLADVVWFPVLPCFTAGIWTLARARVGALRPDVYVGAAAVALLSASLVAAGVGHDVLAWDSDGLRATIVNLYYPTVDMVIVGSVAAVTTLAGGRLGRAWGLILVAVFLTVLGDALLARMVAEGGTGVEVLDPIWSFAGLLIAASAWQRPRRLTHRPLGLPELLTPLVSMVLAVLVLVVAEFAHLPSAVLLLAAGSILLSTLRIALSLRSMLVAAEFHRLALSDDLTGLYNRRGFLRGVEEALAGRAPTAGFRAVLMLDLDRFKDVNDGLGHQTGDRVLSAVGARLSGALGPEDLIARLGGDEFAILTTVPAGQSFEAVVAGLFQAVRQPLQAGRISLPIDASIGVAVESDAPDGTPSERALELLRCADMAMYRAKADRGGWARYDPLGSDQQRDSLELAGELRAVLTGTPTTPAVAADPERSLAPHSADCGWLELHYQPLVAVSGAEGIRAEALIRWVHPRYGMVPPDRFVGLAERIGLVPYLTRHVLQLALDQVARWRAEGAPVTVSVNLSASDMASPTLMDEVLDGLTARGLPPEALTVEITEQTAIGDLDTGRDALAVLRAAGLGVAIDDFGTGYSALSYLQRLPATELKLDRSLTTKIIEDPAAAAIVQACIDLAHTLGLEVVAEGIETQELADALVDRGCDWLQGWLFGRPTPAGPTPATPVYTRAVPGPVPSRA</sequence>
<dbReference type="PROSITE" id="PS50887">
    <property type="entry name" value="GGDEF"/>
    <property type="match status" value="1"/>
</dbReference>
<feature type="transmembrane region" description="Helical" evidence="1">
    <location>
        <begin position="198"/>
        <end position="217"/>
    </location>
</feature>